<evidence type="ECO:0000259" key="2">
    <source>
        <dbReference type="Pfam" id="PF04773"/>
    </source>
</evidence>
<dbReference type="Proteomes" id="UP000230000">
    <property type="component" value="Unassembled WGS sequence"/>
</dbReference>
<dbReference type="Gene3D" id="2.60.120.1440">
    <property type="match status" value="1"/>
</dbReference>
<keyword evidence="1" id="KW-0472">Membrane</keyword>
<evidence type="ECO:0000313" key="5">
    <source>
        <dbReference type="Proteomes" id="UP000230000"/>
    </source>
</evidence>
<keyword evidence="1" id="KW-0812">Transmembrane</keyword>
<keyword evidence="5" id="KW-1185">Reference proteome</keyword>
<evidence type="ECO:0000313" key="4">
    <source>
        <dbReference type="EMBL" id="PJJ74468.1"/>
    </source>
</evidence>
<feature type="domain" description="FecR protein" evidence="2">
    <location>
        <begin position="154"/>
        <end position="251"/>
    </location>
</feature>
<accession>A0A2M9CRL3</accession>
<comment type="caution">
    <text evidence="4">The sequence shown here is derived from an EMBL/GenBank/DDBJ whole genome shotgun (WGS) entry which is preliminary data.</text>
</comment>
<protein>
    <submittedName>
        <fullName evidence="4">FecR family protein</fullName>
    </submittedName>
</protein>
<evidence type="ECO:0000259" key="3">
    <source>
        <dbReference type="Pfam" id="PF16344"/>
    </source>
</evidence>
<proteinExistence type="predicted"/>
<dbReference type="PANTHER" id="PTHR30273">
    <property type="entry name" value="PERIPLASMIC SIGNAL SENSOR AND SIGMA FACTOR ACTIVATOR FECR-RELATED"/>
    <property type="match status" value="1"/>
</dbReference>
<sequence>MEAQDRIWELMARKVSGEAAPEELEELDEWMKNHPEAHYVLETLMQAWHPSPESNERVNSGEFFAWHVQRMVEMGQLDAADFSLVDAGREIYPWEIEEAGRRLRRRKMMMMAGGLCMALLLIVLVWWIWLPGPVHRQEPQLNEVAAVYAHPVLDTVVAAKGARMQVLLPDGSKVWLNAGSELVYAHDFLQKTNREVHLRGEAYFDVVHQDHHPFIIHTSAINIRVLGTVFDVRAYPDDEATVAVLLKGAIEVTFPGQPERRVILHPKEKIVVPNKGGTTIQLDTLAEAAHPAYSIIPVKPMPHDTVIAEVSWVHNALAFQQESFEELARQMERWYNVQIHFVDDAPRHYQFTGIFTTESLAEALRALQLASPHQPFAYRIENQEVYIGTDAAHIMVSP</sequence>
<dbReference type="InterPro" id="IPR032508">
    <property type="entry name" value="FecR_C"/>
</dbReference>
<dbReference type="Gene3D" id="3.55.50.30">
    <property type="match status" value="1"/>
</dbReference>
<dbReference type="GO" id="GO:0016989">
    <property type="term" value="F:sigma factor antagonist activity"/>
    <property type="evidence" value="ECO:0007669"/>
    <property type="project" value="TreeGrafter"/>
</dbReference>
<keyword evidence="1" id="KW-1133">Transmembrane helix</keyword>
<dbReference type="Pfam" id="PF16344">
    <property type="entry name" value="FecR_C"/>
    <property type="match status" value="1"/>
</dbReference>
<dbReference type="PANTHER" id="PTHR30273:SF2">
    <property type="entry name" value="PROTEIN FECR"/>
    <property type="match status" value="1"/>
</dbReference>
<name>A0A2M9CRL3_9BACT</name>
<dbReference type="InterPro" id="IPR006860">
    <property type="entry name" value="FecR"/>
</dbReference>
<dbReference type="InterPro" id="IPR012373">
    <property type="entry name" value="Ferrdict_sens_TM"/>
</dbReference>
<feature type="transmembrane region" description="Helical" evidence="1">
    <location>
        <begin position="109"/>
        <end position="129"/>
    </location>
</feature>
<dbReference type="EMBL" id="PGFG01000001">
    <property type="protein sequence ID" value="PJJ74468.1"/>
    <property type="molecule type" value="Genomic_DNA"/>
</dbReference>
<reference evidence="4 5" key="1">
    <citation type="submission" date="2017-11" db="EMBL/GenBank/DDBJ databases">
        <title>Genomic Encyclopedia of Archaeal and Bacterial Type Strains, Phase II (KMG-II): From Individual Species to Whole Genera.</title>
        <authorList>
            <person name="Goeker M."/>
        </authorList>
    </citation>
    <scope>NUCLEOTIDE SEQUENCE [LARGE SCALE GENOMIC DNA]</scope>
    <source>
        <strain evidence="4 5">DSM 27268</strain>
    </source>
</reference>
<evidence type="ECO:0000256" key="1">
    <source>
        <dbReference type="SAM" id="Phobius"/>
    </source>
</evidence>
<feature type="domain" description="Protein FecR C-terminal" evidence="3">
    <location>
        <begin position="317"/>
        <end position="387"/>
    </location>
</feature>
<gene>
    <name evidence="4" type="ORF">BXY57_0026</name>
</gene>
<dbReference type="AlphaFoldDB" id="A0A2M9CRL3"/>
<dbReference type="OrthoDB" id="1523735at2"/>
<dbReference type="RefSeq" id="WP_100313191.1">
    <property type="nucleotide sequence ID" value="NZ_PGFG01000001.1"/>
</dbReference>
<dbReference type="Pfam" id="PF04773">
    <property type="entry name" value="FecR"/>
    <property type="match status" value="1"/>
</dbReference>
<organism evidence="4 5">
    <name type="scientific">Thermoflavifilum aggregans</name>
    <dbReference type="NCBI Taxonomy" id="454188"/>
    <lineage>
        <taxon>Bacteria</taxon>
        <taxon>Pseudomonadati</taxon>
        <taxon>Bacteroidota</taxon>
        <taxon>Chitinophagia</taxon>
        <taxon>Chitinophagales</taxon>
        <taxon>Chitinophagaceae</taxon>
        <taxon>Thermoflavifilum</taxon>
    </lineage>
</organism>